<reference evidence="2 3" key="1">
    <citation type="submission" date="2021-11" db="EMBL/GenBank/DDBJ databases">
        <title>Seasonal and diel survey of microbial diversity of the Tyrrhenian coast.</title>
        <authorList>
            <person name="Gattoni G."/>
            <person name="Corral P."/>
        </authorList>
    </citation>
    <scope>NUCLEOTIDE SEQUENCE [LARGE SCALE GENOMIC DNA]</scope>
    <source>
        <strain evidence="2 3">Mr9</strain>
    </source>
</reference>
<evidence type="ECO:0000256" key="1">
    <source>
        <dbReference type="SAM" id="SignalP"/>
    </source>
</evidence>
<keyword evidence="3" id="KW-1185">Reference proteome</keyword>
<keyword evidence="1" id="KW-0732">Signal</keyword>
<comment type="caution">
    <text evidence="2">The sequence shown here is derived from an EMBL/GenBank/DDBJ whole genome shotgun (WGS) entry which is preliminary data.</text>
</comment>
<feature type="chain" id="PRO_5047292123" description="MORN repeat protein" evidence="1">
    <location>
        <begin position="20"/>
        <end position="250"/>
    </location>
</feature>
<organism evidence="2 3">
    <name type="scientific">Leeuwenhoekiella parthenopeia</name>
    <dbReference type="NCBI Taxonomy" id="2890320"/>
    <lineage>
        <taxon>Bacteria</taxon>
        <taxon>Pseudomonadati</taxon>
        <taxon>Bacteroidota</taxon>
        <taxon>Flavobacteriia</taxon>
        <taxon>Flavobacteriales</taxon>
        <taxon>Flavobacteriaceae</taxon>
        <taxon>Leeuwenhoekiella</taxon>
    </lineage>
</organism>
<gene>
    <name evidence="2" type="ORF">LLW17_09600</name>
</gene>
<sequence>MKRIVLITFLSLLSLFAKAQEGDSCQAGDCKNGYGYSFNVNSKDMYHGFYKDAVFEGIGYHQLPGGNWYFSNFKSGMPNGFTVYNEGEGTVCGVFENNQKIGPHIKILNSADKVERELLIYTKGQLTASKLFVGEANTENPCLAGNCDTGFGILKSDDTLMSGIFKDGLFVQGEVQLLAYNVSEYYKPPTLDQSLEPYFKYFKRLTPNGVEEAAHMTRGSRADGQFILINASTNALKAALFEDGEPVKIF</sequence>
<protein>
    <recommendedName>
        <fullName evidence="4">MORN repeat protein</fullName>
    </recommendedName>
</protein>
<dbReference type="Proteomes" id="UP001197770">
    <property type="component" value="Unassembled WGS sequence"/>
</dbReference>
<dbReference type="RefSeq" id="WP_228230040.1">
    <property type="nucleotide sequence ID" value="NZ_JAJGMW010000011.1"/>
</dbReference>
<evidence type="ECO:0000313" key="2">
    <source>
        <dbReference type="EMBL" id="MCC4212972.1"/>
    </source>
</evidence>
<feature type="signal peptide" evidence="1">
    <location>
        <begin position="1"/>
        <end position="19"/>
    </location>
</feature>
<name>A0ABS8GSJ5_9FLAO</name>
<evidence type="ECO:0008006" key="4">
    <source>
        <dbReference type="Google" id="ProtNLM"/>
    </source>
</evidence>
<evidence type="ECO:0000313" key="3">
    <source>
        <dbReference type="Proteomes" id="UP001197770"/>
    </source>
</evidence>
<dbReference type="EMBL" id="JAJGMW010000011">
    <property type="protein sequence ID" value="MCC4212972.1"/>
    <property type="molecule type" value="Genomic_DNA"/>
</dbReference>
<proteinExistence type="predicted"/>
<dbReference type="SUPFAM" id="SSF82185">
    <property type="entry name" value="Histone H3 K4-specific methyltransferase SET7/9 N-terminal domain"/>
    <property type="match status" value="1"/>
</dbReference>
<accession>A0ABS8GSJ5</accession>